<accession>A0A0D2CS51</accession>
<dbReference type="Proteomes" id="UP000054266">
    <property type="component" value="Unassembled WGS sequence"/>
</dbReference>
<name>A0A0D2CS51_9EURO</name>
<evidence type="ECO:0000256" key="2">
    <source>
        <dbReference type="SAM" id="SignalP"/>
    </source>
</evidence>
<keyword evidence="1" id="KW-1133">Transmembrane helix</keyword>
<dbReference type="AlphaFoldDB" id="A0A0D2CS51"/>
<feature type="transmembrane region" description="Helical" evidence="1">
    <location>
        <begin position="242"/>
        <end position="260"/>
    </location>
</feature>
<sequence length="275" mass="30135">MAGQRTELVALTLVVLTITLAVMATTNLTGVDMKRDMSNPALVDPVTMPECLFSSCWDYDAPPPAICPLVDGPCPNNTQASDNGGSKCGMKQYTKECYCNLKTGLSCAWSCSWTVWWDTEDWFAKICPDSPALRLDFSGLPSCARNCLDDASFGYGCLTQSSNCFCSNGDLFGCQDKCSTQEEWRQIEQWLQDACDISPTLARSALQQGYFYISSEPSAEPVREFGPPSPAPRKALTWGEEFILAVISLTAVIGLGVWIYHCAAGRNRQQHCKVA</sequence>
<evidence type="ECO:0000313" key="3">
    <source>
        <dbReference type="EMBL" id="KIW67956.1"/>
    </source>
</evidence>
<feature type="chain" id="PRO_5002250859" description="Extracellular membrane protein CFEM domain-containing protein" evidence="2">
    <location>
        <begin position="25"/>
        <end position="275"/>
    </location>
</feature>
<keyword evidence="1" id="KW-0812">Transmembrane</keyword>
<keyword evidence="2" id="KW-0732">Signal</keyword>
<keyword evidence="1" id="KW-0472">Membrane</keyword>
<feature type="signal peptide" evidence="2">
    <location>
        <begin position="1"/>
        <end position="24"/>
    </location>
</feature>
<reference evidence="3 4" key="1">
    <citation type="submission" date="2015-01" db="EMBL/GenBank/DDBJ databases">
        <title>The Genome Sequence of Capronia semiimmersa CBS27337.</title>
        <authorList>
            <consortium name="The Broad Institute Genomics Platform"/>
            <person name="Cuomo C."/>
            <person name="de Hoog S."/>
            <person name="Gorbushina A."/>
            <person name="Stielow B."/>
            <person name="Teixiera M."/>
            <person name="Abouelleil A."/>
            <person name="Chapman S.B."/>
            <person name="Priest M."/>
            <person name="Young S.K."/>
            <person name="Wortman J."/>
            <person name="Nusbaum C."/>
            <person name="Birren B."/>
        </authorList>
    </citation>
    <scope>NUCLEOTIDE SEQUENCE [LARGE SCALE GENOMIC DNA]</scope>
    <source>
        <strain evidence="3 4">CBS 27337</strain>
    </source>
</reference>
<dbReference type="HOGENOM" id="CLU_085821_0_0_1"/>
<evidence type="ECO:0000256" key="1">
    <source>
        <dbReference type="SAM" id="Phobius"/>
    </source>
</evidence>
<protein>
    <recommendedName>
        <fullName evidence="5">Extracellular membrane protein CFEM domain-containing protein</fullName>
    </recommendedName>
</protein>
<evidence type="ECO:0000313" key="4">
    <source>
        <dbReference type="Proteomes" id="UP000054266"/>
    </source>
</evidence>
<organism evidence="3 4">
    <name type="scientific">Phialophora macrospora</name>
    <dbReference type="NCBI Taxonomy" id="1851006"/>
    <lineage>
        <taxon>Eukaryota</taxon>
        <taxon>Fungi</taxon>
        <taxon>Dikarya</taxon>
        <taxon>Ascomycota</taxon>
        <taxon>Pezizomycotina</taxon>
        <taxon>Eurotiomycetes</taxon>
        <taxon>Chaetothyriomycetidae</taxon>
        <taxon>Chaetothyriales</taxon>
        <taxon>Herpotrichiellaceae</taxon>
        <taxon>Phialophora</taxon>
    </lineage>
</organism>
<keyword evidence="4" id="KW-1185">Reference proteome</keyword>
<proteinExistence type="predicted"/>
<dbReference type="EMBL" id="KN846958">
    <property type="protein sequence ID" value="KIW67956.1"/>
    <property type="molecule type" value="Genomic_DNA"/>
</dbReference>
<gene>
    <name evidence="3" type="ORF">PV04_03935</name>
</gene>
<evidence type="ECO:0008006" key="5">
    <source>
        <dbReference type="Google" id="ProtNLM"/>
    </source>
</evidence>